<feature type="domain" description="MOFRL" evidence="1">
    <location>
        <begin position="346"/>
        <end position="453"/>
    </location>
</feature>
<reference evidence="3 4" key="1">
    <citation type="submission" date="2019-06" db="EMBL/GenBank/DDBJ databases">
        <title>Whole genome sequence for Rhodospirillaceae sp. R148.</title>
        <authorList>
            <person name="Wang G."/>
        </authorList>
    </citation>
    <scope>NUCLEOTIDE SEQUENCE [LARGE SCALE GENOMIC DNA]</scope>
    <source>
        <strain evidence="3 4">R148</strain>
    </source>
</reference>
<evidence type="ECO:0000259" key="1">
    <source>
        <dbReference type="Pfam" id="PF05161"/>
    </source>
</evidence>
<organism evidence="3 4">
    <name type="scientific">Denitrobaculum tricleocarpae</name>
    <dbReference type="NCBI Taxonomy" id="2591009"/>
    <lineage>
        <taxon>Bacteria</taxon>
        <taxon>Pseudomonadati</taxon>
        <taxon>Pseudomonadota</taxon>
        <taxon>Alphaproteobacteria</taxon>
        <taxon>Rhodospirillales</taxon>
        <taxon>Rhodospirillaceae</taxon>
        <taxon>Denitrobaculum</taxon>
    </lineage>
</organism>
<dbReference type="PANTHER" id="PTHR12227">
    <property type="entry name" value="GLYCERATE KINASE"/>
    <property type="match status" value="1"/>
</dbReference>
<dbReference type="InterPro" id="IPR025286">
    <property type="entry name" value="MOFRL_assoc_dom"/>
</dbReference>
<dbReference type="PANTHER" id="PTHR12227:SF0">
    <property type="entry name" value="GLYCERATE KINASE"/>
    <property type="match status" value="1"/>
</dbReference>
<evidence type="ECO:0000313" key="3">
    <source>
        <dbReference type="EMBL" id="TQV78329.1"/>
    </source>
</evidence>
<dbReference type="InterPro" id="IPR037035">
    <property type="entry name" value="GK-like_C_sf"/>
</dbReference>
<dbReference type="OrthoDB" id="9766552at2"/>
<dbReference type="Pfam" id="PF05161">
    <property type="entry name" value="MOFRL"/>
    <property type="match status" value="1"/>
</dbReference>
<dbReference type="Gene3D" id="3.40.50.10180">
    <property type="entry name" value="Glycerate kinase, MOFRL-like N-terminal domain"/>
    <property type="match status" value="1"/>
</dbReference>
<name>A0A545TM75_9PROT</name>
<dbReference type="InterPro" id="IPR007835">
    <property type="entry name" value="MOFRL"/>
</dbReference>
<dbReference type="InterPro" id="IPR039760">
    <property type="entry name" value="MOFRL_protein"/>
</dbReference>
<keyword evidence="4" id="KW-1185">Reference proteome</keyword>
<sequence>MNQAGDGGRPAELRALAQEIYMAGVKAADPAEAVRRALRIKNDRLEILLSPGTADSEIRSGEWRAVRPIAIGKAAIAMARAAGELLPGRLFQGDGIIVTNHENAASATKVSGFELIGAGHPLPDESGLYGGRRVMEIAGQAGEDELVLVLVSGGGSALVPAPAPPITFAEKIETTDLLLASGADIVQMNCVRKHLSSLKGGGLARCAAPAALHALILSDVIGDDLSAIASGPTVADTTSFAEAIEILKNGCAWDRVPESVRHRLNEGRAGRIEETPKPGDAIFQKTGATLIGSNGLSLAATETLAQKLGFETHIVSEALCGEAQAAAELILDHALTVERGAGRPLALLAGGETTVTLQGDGRGGRNQEMALAFAMRAADRGLMGRWAFLSGGTDGRDGPTDAAGGLVDPGSMARIAAAGGNAAALLGNNDSYQALASAGDLLKPGATGTNVADLQVLLLEPDRSR</sequence>
<proteinExistence type="predicted"/>
<dbReference type="GO" id="GO:0005737">
    <property type="term" value="C:cytoplasm"/>
    <property type="evidence" value="ECO:0007669"/>
    <property type="project" value="TreeGrafter"/>
</dbReference>
<dbReference type="Pfam" id="PF13660">
    <property type="entry name" value="DUF4147"/>
    <property type="match status" value="1"/>
</dbReference>
<dbReference type="EMBL" id="VHSH01000006">
    <property type="protein sequence ID" value="TQV78329.1"/>
    <property type="molecule type" value="Genomic_DNA"/>
</dbReference>
<dbReference type="SUPFAM" id="SSF82544">
    <property type="entry name" value="GckA/TtuD-like"/>
    <property type="match status" value="1"/>
</dbReference>
<dbReference type="Gene3D" id="3.40.1480.10">
    <property type="entry name" value="MOFRL domain"/>
    <property type="match status" value="1"/>
</dbReference>
<evidence type="ECO:0000313" key="4">
    <source>
        <dbReference type="Proteomes" id="UP000315252"/>
    </source>
</evidence>
<feature type="domain" description="MOFRL-associated" evidence="2">
    <location>
        <begin position="17"/>
        <end position="264"/>
    </location>
</feature>
<dbReference type="AlphaFoldDB" id="A0A545TM75"/>
<dbReference type="GO" id="GO:0008887">
    <property type="term" value="F:glycerate kinase activity"/>
    <property type="evidence" value="ECO:0007669"/>
    <property type="project" value="InterPro"/>
</dbReference>
<gene>
    <name evidence="3" type="ORF">FKG95_17315</name>
</gene>
<accession>A0A545TM75</accession>
<protein>
    <submittedName>
        <fullName evidence="3">DUF4147 domain-containing protein</fullName>
    </submittedName>
</protein>
<dbReference type="InterPro" id="IPR038614">
    <property type="entry name" value="GK_N_sf"/>
</dbReference>
<evidence type="ECO:0000259" key="2">
    <source>
        <dbReference type="Pfam" id="PF13660"/>
    </source>
</evidence>
<dbReference type="Proteomes" id="UP000315252">
    <property type="component" value="Unassembled WGS sequence"/>
</dbReference>
<comment type="caution">
    <text evidence="3">The sequence shown here is derived from an EMBL/GenBank/DDBJ whole genome shotgun (WGS) entry which is preliminary data.</text>
</comment>
<dbReference type="RefSeq" id="WP_142897663.1">
    <property type="nucleotide sequence ID" value="NZ_ML660057.1"/>
</dbReference>